<feature type="compositionally biased region" description="Basic and acidic residues" evidence="1">
    <location>
        <begin position="377"/>
        <end position="395"/>
    </location>
</feature>
<evidence type="ECO:0000256" key="1">
    <source>
        <dbReference type="SAM" id="MobiDB-lite"/>
    </source>
</evidence>
<feature type="compositionally biased region" description="Low complexity" evidence="1">
    <location>
        <begin position="10"/>
        <end position="19"/>
    </location>
</feature>
<dbReference type="EnsemblMetazoa" id="PPAI002096-RA">
    <property type="protein sequence ID" value="PPAI002096-PA"/>
    <property type="gene ID" value="PPAI002096"/>
</dbReference>
<feature type="compositionally biased region" description="Acidic residues" evidence="1">
    <location>
        <begin position="431"/>
        <end position="442"/>
    </location>
</feature>
<protein>
    <recommendedName>
        <fullName evidence="4">Matrin-type domain-containing protein</fullName>
    </recommendedName>
</protein>
<name>A0A1B0GM29_PHLPP</name>
<feature type="compositionally biased region" description="Basic and acidic residues" evidence="1">
    <location>
        <begin position="213"/>
        <end position="223"/>
    </location>
</feature>
<feature type="compositionally biased region" description="Basic and acidic residues" evidence="1">
    <location>
        <begin position="294"/>
        <end position="333"/>
    </location>
</feature>
<sequence>MPPPRRSHDSYGSSADRGYSGSGGSYDKSNHYRGASGSRLGRHGRASPPPSRGSSFRSGRNDNLGGSSHRHRNDGPMGPPPSRSGRVGGFRGRPPPSNRGGGLLRSRGGGAIARKRIDIRMKVRSREILQQKLARIRRKRPAARGSDSTNKKENEEKKIKSEPSNEDEEEKKSTKGDNSSEAVSSSKVKTETGGEKDKWDTDEIEQEETTVSEAKEDEPKKTTNDPTADASEDGDESAGGERQKRDINVGSEHVKKVETLYCELCRVYLSHRDDEERVLKNHCGVRSHLRAYLRHKEDKSLRQEAERVHRKQQEEEEKEKKAAAEDDVEKQVEDEATTEGDAAPEGADEEEEEEEEGAAVAKVNSEPKTEDGEEVVEEKMWADVDKDLGELLREVDEPESGNDDDEDSCLNNERYDRFKYSEKNVDKEQQPDEENDDKEQSEEINVKEIKENGGTEVAA</sequence>
<evidence type="ECO:0000313" key="3">
    <source>
        <dbReference type="Proteomes" id="UP000092462"/>
    </source>
</evidence>
<feature type="compositionally biased region" description="Acidic residues" evidence="1">
    <location>
        <begin position="396"/>
        <end position="408"/>
    </location>
</feature>
<feature type="compositionally biased region" description="Acidic residues" evidence="1">
    <location>
        <begin position="346"/>
        <end position="357"/>
    </location>
</feature>
<feature type="region of interest" description="Disordered" evidence="1">
    <location>
        <begin position="289"/>
        <end position="459"/>
    </location>
</feature>
<dbReference type="VEuPathDB" id="VectorBase:PPAPM1_006942"/>
<feature type="compositionally biased region" description="Gly residues" evidence="1">
    <location>
        <begin position="99"/>
        <end position="111"/>
    </location>
</feature>
<feature type="compositionally biased region" description="Basic and acidic residues" evidence="1">
    <location>
        <begin position="444"/>
        <end position="453"/>
    </location>
</feature>
<feature type="compositionally biased region" description="Basic and acidic residues" evidence="1">
    <location>
        <begin position="239"/>
        <end position="253"/>
    </location>
</feature>
<reference evidence="2" key="1">
    <citation type="submission" date="2022-08" db="UniProtKB">
        <authorList>
            <consortium name="EnsemblMetazoa"/>
        </authorList>
    </citation>
    <scope>IDENTIFICATION</scope>
    <source>
        <strain evidence="2">Israel</strain>
    </source>
</reference>
<feature type="compositionally biased region" description="Polar residues" evidence="1">
    <location>
        <begin position="176"/>
        <end position="187"/>
    </location>
</feature>
<keyword evidence="3" id="KW-1185">Reference proteome</keyword>
<dbReference type="EMBL" id="AJVK01023898">
    <property type="status" value="NOT_ANNOTATED_CDS"/>
    <property type="molecule type" value="Genomic_DNA"/>
</dbReference>
<feature type="compositionally biased region" description="Basic and acidic residues" evidence="1">
    <location>
        <begin position="115"/>
        <end position="129"/>
    </location>
</feature>
<dbReference type="Proteomes" id="UP000092462">
    <property type="component" value="Unassembled WGS sequence"/>
</dbReference>
<dbReference type="VEuPathDB" id="VectorBase:PPAI002096"/>
<evidence type="ECO:0008006" key="4">
    <source>
        <dbReference type="Google" id="ProtNLM"/>
    </source>
</evidence>
<dbReference type="EMBL" id="AJVK01023897">
    <property type="status" value="NOT_ANNOTATED_CDS"/>
    <property type="molecule type" value="Genomic_DNA"/>
</dbReference>
<organism evidence="2 3">
    <name type="scientific">Phlebotomus papatasi</name>
    <name type="common">Sandfly</name>
    <dbReference type="NCBI Taxonomy" id="29031"/>
    <lineage>
        <taxon>Eukaryota</taxon>
        <taxon>Metazoa</taxon>
        <taxon>Ecdysozoa</taxon>
        <taxon>Arthropoda</taxon>
        <taxon>Hexapoda</taxon>
        <taxon>Insecta</taxon>
        <taxon>Pterygota</taxon>
        <taxon>Neoptera</taxon>
        <taxon>Endopterygota</taxon>
        <taxon>Diptera</taxon>
        <taxon>Nematocera</taxon>
        <taxon>Psychodoidea</taxon>
        <taxon>Psychodidae</taxon>
        <taxon>Phlebotomus</taxon>
        <taxon>Phlebotomus</taxon>
    </lineage>
</organism>
<feature type="compositionally biased region" description="Basic and acidic residues" evidence="1">
    <location>
        <begin position="188"/>
        <end position="201"/>
    </location>
</feature>
<feature type="compositionally biased region" description="Basic and acidic residues" evidence="1">
    <location>
        <begin position="149"/>
        <end position="163"/>
    </location>
</feature>
<feature type="compositionally biased region" description="Basic and acidic residues" evidence="1">
    <location>
        <begin position="413"/>
        <end position="430"/>
    </location>
</feature>
<accession>A0A1B0GM29</accession>
<proteinExistence type="predicted"/>
<feature type="region of interest" description="Disordered" evidence="1">
    <location>
        <begin position="1"/>
        <end position="253"/>
    </location>
</feature>
<evidence type="ECO:0000313" key="2">
    <source>
        <dbReference type="EnsemblMetazoa" id="PPAI002096-PA"/>
    </source>
</evidence>
<dbReference type="AlphaFoldDB" id="A0A1B0GM29"/>